<dbReference type="AlphaFoldDB" id="A0A1U7LHN0"/>
<protein>
    <recommendedName>
        <fullName evidence="7">Glutamyl-tRNA(Gln) amidotransferase subunit A, mitochondrial</fullName>
        <shortName evidence="7">Glu-AdT subunit A</shortName>
        <ecNumber evidence="7">6.3.5.7</ecNumber>
    </recommendedName>
</protein>
<dbReference type="PROSITE" id="PS00571">
    <property type="entry name" value="AMIDASES"/>
    <property type="match status" value="1"/>
</dbReference>
<keyword evidence="2 7" id="KW-0436">Ligase</keyword>
<evidence type="ECO:0000313" key="10">
    <source>
        <dbReference type="Proteomes" id="UP000186594"/>
    </source>
</evidence>
<dbReference type="SUPFAM" id="SSF75304">
    <property type="entry name" value="Amidase signature (AS) enzymes"/>
    <property type="match status" value="1"/>
</dbReference>
<dbReference type="Gene3D" id="3.90.1300.10">
    <property type="entry name" value="Amidase signature (AS) domain"/>
    <property type="match status" value="1"/>
</dbReference>
<comment type="catalytic activity">
    <reaction evidence="6 7">
        <text>L-glutamyl-tRNA(Gln) + L-glutamine + ATP + H2O = L-glutaminyl-tRNA(Gln) + L-glutamate + ADP + phosphate + H(+)</text>
        <dbReference type="Rhea" id="RHEA:17521"/>
        <dbReference type="Rhea" id="RHEA-COMP:9681"/>
        <dbReference type="Rhea" id="RHEA-COMP:9684"/>
        <dbReference type="ChEBI" id="CHEBI:15377"/>
        <dbReference type="ChEBI" id="CHEBI:15378"/>
        <dbReference type="ChEBI" id="CHEBI:29985"/>
        <dbReference type="ChEBI" id="CHEBI:30616"/>
        <dbReference type="ChEBI" id="CHEBI:43474"/>
        <dbReference type="ChEBI" id="CHEBI:58359"/>
        <dbReference type="ChEBI" id="CHEBI:78520"/>
        <dbReference type="ChEBI" id="CHEBI:78521"/>
        <dbReference type="ChEBI" id="CHEBI:456216"/>
        <dbReference type="EC" id="6.3.5.7"/>
    </reaction>
</comment>
<keyword evidence="4 7" id="KW-0067">ATP-binding</keyword>
<dbReference type="GO" id="GO:0070681">
    <property type="term" value="P:glutaminyl-tRNAGln biosynthesis via transamidation"/>
    <property type="evidence" value="ECO:0007669"/>
    <property type="project" value="UniProtKB-UniRule"/>
</dbReference>
<dbReference type="InterPro" id="IPR000120">
    <property type="entry name" value="Amidase"/>
</dbReference>
<dbReference type="GO" id="GO:0005524">
    <property type="term" value="F:ATP binding"/>
    <property type="evidence" value="ECO:0007669"/>
    <property type="project" value="UniProtKB-KW"/>
</dbReference>
<dbReference type="InterPro" id="IPR004412">
    <property type="entry name" value="GatA"/>
</dbReference>
<comment type="similarity">
    <text evidence="1 7">Belongs to the amidase family. GatA subfamily.</text>
</comment>
<dbReference type="InterPro" id="IPR020556">
    <property type="entry name" value="Amidase_CS"/>
</dbReference>
<name>A0A1U7LHN0_NEOID</name>
<dbReference type="GO" id="GO:0005739">
    <property type="term" value="C:mitochondrion"/>
    <property type="evidence" value="ECO:0007669"/>
    <property type="project" value="UniProtKB-SubCell"/>
</dbReference>
<comment type="subunit">
    <text evidence="7">Subunit of the heterotrimeric GatCAB amidotransferase (AdT) complex, composed of A, B and C subunits.</text>
</comment>
<evidence type="ECO:0000313" key="9">
    <source>
        <dbReference type="EMBL" id="OLL22138.1"/>
    </source>
</evidence>
<evidence type="ECO:0000256" key="7">
    <source>
        <dbReference type="HAMAP-Rule" id="MF_03150"/>
    </source>
</evidence>
<comment type="function">
    <text evidence="7">Allows the formation of correctly charged Gln-tRNA(Gln) through the transamidation of misacylated Glu-tRNA(Gln) in the mitochondria. The reaction takes place in the presence of glutamine and ATP through an activated gamma-phospho-Glu-tRNA(Gln).</text>
</comment>
<keyword evidence="5 7" id="KW-0648">Protein biosynthesis</keyword>
<evidence type="ECO:0000256" key="4">
    <source>
        <dbReference type="ARBA" id="ARBA00022840"/>
    </source>
</evidence>
<comment type="subcellular location">
    <subcellularLocation>
        <location evidence="7">Mitochondrion</location>
    </subcellularLocation>
</comment>
<dbReference type="GO" id="GO:0050567">
    <property type="term" value="F:glutaminyl-tRNA synthase (glutamine-hydrolyzing) activity"/>
    <property type="evidence" value="ECO:0007669"/>
    <property type="project" value="UniProtKB-UniRule"/>
</dbReference>
<organism evidence="9 10">
    <name type="scientific">Neolecta irregularis (strain DAH-3)</name>
    <dbReference type="NCBI Taxonomy" id="1198029"/>
    <lineage>
        <taxon>Eukaryota</taxon>
        <taxon>Fungi</taxon>
        <taxon>Dikarya</taxon>
        <taxon>Ascomycota</taxon>
        <taxon>Taphrinomycotina</taxon>
        <taxon>Neolectales</taxon>
        <taxon>Neolectaceae</taxon>
        <taxon>Neolecta</taxon>
    </lineage>
</organism>
<dbReference type="EC" id="6.3.5.7" evidence="7"/>
<gene>
    <name evidence="9" type="ORF">NEOLI_003494</name>
</gene>
<evidence type="ECO:0000256" key="5">
    <source>
        <dbReference type="ARBA" id="ARBA00022917"/>
    </source>
</evidence>
<evidence type="ECO:0000259" key="8">
    <source>
        <dbReference type="Pfam" id="PF01425"/>
    </source>
</evidence>
<evidence type="ECO:0000256" key="2">
    <source>
        <dbReference type="ARBA" id="ARBA00022598"/>
    </source>
</evidence>
<dbReference type="PANTHER" id="PTHR11895:SF7">
    <property type="entry name" value="GLUTAMYL-TRNA(GLN) AMIDOTRANSFERASE SUBUNIT A, MITOCHONDRIAL"/>
    <property type="match status" value="1"/>
</dbReference>
<keyword evidence="7" id="KW-0496">Mitochondrion</keyword>
<keyword evidence="9" id="KW-0808">Transferase</keyword>
<dbReference type="GO" id="GO:0032543">
    <property type="term" value="P:mitochondrial translation"/>
    <property type="evidence" value="ECO:0007669"/>
    <property type="project" value="UniProtKB-UniRule"/>
</dbReference>
<dbReference type="HAMAP" id="MF_00120">
    <property type="entry name" value="GatA"/>
    <property type="match status" value="1"/>
</dbReference>
<reference evidence="9 10" key="1">
    <citation type="submission" date="2016-04" db="EMBL/GenBank/DDBJ databases">
        <title>Evolutionary innovation and constraint leading to complex multicellularity in the Ascomycota.</title>
        <authorList>
            <person name="Cisse O."/>
            <person name="Nguyen A."/>
            <person name="Hewitt D.A."/>
            <person name="Jedd G."/>
            <person name="Stajich J.E."/>
        </authorList>
    </citation>
    <scope>NUCLEOTIDE SEQUENCE [LARGE SCALE GENOMIC DNA]</scope>
    <source>
        <strain evidence="9 10">DAH-3</strain>
    </source>
</reference>
<evidence type="ECO:0000256" key="1">
    <source>
        <dbReference type="ARBA" id="ARBA00008069"/>
    </source>
</evidence>
<dbReference type="Proteomes" id="UP000186594">
    <property type="component" value="Unassembled WGS sequence"/>
</dbReference>
<dbReference type="OrthoDB" id="421993at2759"/>
<dbReference type="OMA" id="DSKDATC"/>
<dbReference type="InterPro" id="IPR023631">
    <property type="entry name" value="Amidase_dom"/>
</dbReference>
<dbReference type="Pfam" id="PF01425">
    <property type="entry name" value="Amidase"/>
    <property type="match status" value="1"/>
</dbReference>
<dbReference type="STRING" id="1198029.A0A1U7LHN0"/>
<feature type="domain" description="Amidase" evidence="8">
    <location>
        <begin position="1"/>
        <end position="365"/>
    </location>
</feature>
<sequence>MDEFGMGSNTLNTIYGPTINPRFPGVEHSAGGSSGGSAAVVAANLVDAALGTDTGGSVRLPASYCGCIGFKPSYGMISRWGVVAYANSLDTVGIFASNLANIKKLWEILNHHDPQDPTSLSASSRTKFAHANSDLQDLRRRDKHKIRLGIPKEYNIEELEPEIRTAWHKAREYFCSQGHSVTTVSLPNTKNSLPAYYVLAPAEASSNLAKFDGIRYGHRPEGDFNFIISRDEGFGAEVKRRILLGTYTLTSSARESYYIKAQRVRRLVQTDFNQVFRWKNPLGLTMQNNPDGVDVILAPCSVTTAPTIKSLRRQKSDVESFVHDVFTVPASLAGIPAISIPVQKENQAPIGLQIIAQCGDEEGLLQAASVLENISF</sequence>
<feature type="active site" description="Acyl-ester intermediate" evidence="7">
    <location>
        <position position="57"/>
    </location>
</feature>
<dbReference type="GO" id="GO:0030956">
    <property type="term" value="C:glutamyl-tRNA(Gln) amidotransferase complex"/>
    <property type="evidence" value="ECO:0007669"/>
    <property type="project" value="UniProtKB-UniRule"/>
</dbReference>
<dbReference type="GO" id="GO:0007029">
    <property type="term" value="P:endoplasmic reticulum organization"/>
    <property type="evidence" value="ECO:0007669"/>
    <property type="project" value="EnsemblFungi"/>
</dbReference>
<dbReference type="PANTHER" id="PTHR11895">
    <property type="entry name" value="TRANSAMIDASE"/>
    <property type="match status" value="1"/>
</dbReference>
<comment type="caution">
    <text evidence="9">The sequence shown here is derived from an EMBL/GenBank/DDBJ whole genome shotgun (WGS) entry which is preliminary data.</text>
</comment>
<dbReference type="InterPro" id="IPR036928">
    <property type="entry name" value="AS_sf"/>
</dbReference>
<dbReference type="EMBL" id="LXFE01003860">
    <property type="protein sequence ID" value="OLL22138.1"/>
    <property type="molecule type" value="Genomic_DNA"/>
</dbReference>
<evidence type="ECO:0000256" key="3">
    <source>
        <dbReference type="ARBA" id="ARBA00022741"/>
    </source>
</evidence>
<proteinExistence type="inferred from homology"/>
<keyword evidence="3 7" id="KW-0547">Nucleotide-binding</keyword>
<keyword evidence="10" id="KW-1185">Reference proteome</keyword>
<feature type="active site" description="Charge relay system" evidence="7">
    <location>
        <position position="33"/>
    </location>
</feature>
<evidence type="ECO:0000256" key="6">
    <source>
        <dbReference type="ARBA" id="ARBA00047407"/>
    </source>
</evidence>
<comment type="caution">
    <text evidence="7">Lacks conserved residue(s) required for the propagation of feature annotation.</text>
</comment>
<accession>A0A1U7LHN0</accession>
<dbReference type="GO" id="GO:0016740">
    <property type="term" value="F:transferase activity"/>
    <property type="evidence" value="ECO:0007669"/>
    <property type="project" value="UniProtKB-KW"/>
</dbReference>